<gene>
    <name evidence="1" type="ORF">C1645_735412</name>
</gene>
<organism evidence="1 2">
    <name type="scientific">Glomus cerebriforme</name>
    <dbReference type="NCBI Taxonomy" id="658196"/>
    <lineage>
        <taxon>Eukaryota</taxon>
        <taxon>Fungi</taxon>
        <taxon>Fungi incertae sedis</taxon>
        <taxon>Mucoromycota</taxon>
        <taxon>Glomeromycotina</taxon>
        <taxon>Glomeromycetes</taxon>
        <taxon>Glomerales</taxon>
        <taxon>Glomeraceae</taxon>
        <taxon>Glomus</taxon>
    </lineage>
</organism>
<evidence type="ECO:0000313" key="1">
    <source>
        <dbReference type="EMBL" id="RIA93648.1"/>
    </source>
</evidence>
<protein>
    <submittedName>
        <fullName evidence="1">Uncharacterized protein</fullName>
    </submittedName>
</protein>
<dbReference type="Proteomes" id="UP000265703">
    <property type="component" value="Unassembled WGS sequence"/>
</dbReference>
<reference evidence="1 2" key="1">
    <citation type="submission" date="2018-06" db="EMBL/GenBank/DDBJ databases">
        <title>Comparative genomics reveals the genomic features of Rhizophagus irregularis, R. cerebriforme, R. diaphanum and Gigaspora rosea, and their symbiotic lifestyle signature.</title>
        <authorList>
            <person name="Morin E."/>
            <person name="San Clemente H."/>
            <person name="Chen E.C.H."/>
            <person name="De La Providencia I."/>
            <person name="Hainaut M."/>
            <person name="Kuo A."/>
            <person name="Kohler A."/>
            <person name="Murat C."/>
            <person name="Tang N."/>
            <person name="Roy S."/>
            <person name="Loubradou J."/>
            <person name="Henrissat B."/>
            <person name="Grigoriev I.V."/>
            <person name="Corradi N."/>
            <person name="Roux C."/>
            <person name="Martin F.M."/>
        </authorList>
    </citation>
    <scope>NUCLEOTIDE SEQUENCE [LARGE SCALE GENOMIC DNA]</scope>
    <source>
        <strain evidence="1 2">DAOM 227022</strain>
    </source>
</reference>
<accession>A0A397T5V2</accession>
<keyword evidence="2" id="KW-1185">Reference proteome</keyword>
<dbReference type="EMBL" id="QKYT01000100">
    <property type="protein sequence ID" value="RIA93648.1"/>
    <property type="molecule type" value="Genomic_DNA"/>
</dbReference>
<comment type="caution">
    <text evidence="1">The sequence shown here is derived from an EMBL/GenBank/DDBJ whole genome shotgun (WGS) entry which is preliminary data.</text>
</comment>
<dbReference type="OrthoDB" id="2394823at2759"/>
<proteinExistence type="predicted"/>
<name>A0A397T5V2_9GLOM</name>
<evidence type="ECO:0000313" key="2">
    <source>
        <dbReference type="Proteomes" id="UP000265703"/>
    </source>
</evidence>
<dbReference type="AlphaFoldDB" id="A0A397T5V2"/>
<sequence length="380" mass="44406">MANIFIKIGAYIELLKEIILDENFTINKFFRKIDLPFIQKKQAKNILYNALKSIKSKNNKQSIKARKLLEQEICHIRFNVLNEHIIESDKIIAGKRKSTDGYPSSKRIILTFANARINQDYSPPSILPSDFNHDHTNCEEDIETEYYDARKYHKICYSWEDIIEKINFRDSSKKDVKVNLYLCYKTDVQKIFLLLSSINMSNEDIFVHDTLHDLIKEIFCNLMLELVWANGGSSSSKSHCSSNKKNARDKKPDFILLMNTKDEVLFGELANFQAGMLDELIMEYSNRIGMATMEYGFVVGTTIHIYNMDLEYDKIYKMFLISEINMMLPMDNHSSVHSSTKKIHFLGRSRKKIVNHLIDNAKVVQQAWRAFKLRPETWVK</sequence>